<sequence length="398" mass="41985">MRPVLWIVTPAVILAGAVTWHFGLLTPGPDAPKAKAVAPPIPVVADTVRLQDVPIYALGIGTVQASNTIVVKVRVDGELQKVAFTEGQDVKAGDLLAQIDPRPFTAALNQARAAKAKDEALLANAKMDYERYKTLVPKQAASQQQLDTQSALVAQYQAAVEGDQAAIDNAQVQLDYATIRAPISGRTGVRLVDQGNIVHASDTGGLVVITQVKPVAVLFALPQDRLEDVREAMARGPVEVIALKRDGTTQMGQGQIQLIDNQISSDTGTLRLKALFPNDDLKLWPGAFVNVKVLVDTRRAVATVPAQAIQRSPDGFYVYRVKADDTVEQRPVKVGGTRDGVSFLEAGLTAGDRVVVDGQYKLTPGARVSARQAPAGTPGTDGAPGGGTLTSASAESPA</sequence>
<dbReference type="STRING" id="78245.Xaut_1596"/>
<feature type="domain" description="YknX-like C-terminal permuted SH3-like" evidence="10">
    <location>
        <begin position="302"/>
        <end position="369"/>
    </location>
</feature>
<dbReference type="OrthoDB" id="9783047at2"/>
<feature type="region of interest" description="Disordered" evidence="6">
    <location>
        <begin position="366"/>
        <end position="398"/>
    </location>
</feature>
<evidence type="ECO:0000256" key="3">
    <source>
        <dbReference type="ARBA" id="ARBA00022475"/>
    </source>
</evidence>
<dbReference type="Pfam" id="PF25917">
    <property type="entry name" value="BSH_RND"/>
    <property type="match status" value="1"/>
</dbReference>
<dbReference type="GO" id="GO:0030313">
    <property type="term" value="C:cell envelope"/>
    <property type="evidence" value="ECO:0007669"/>
    <property type="project" value="UniProtKB-SubCell"/>
</dbReference>
<dbReference type="FunFam" id="2.40.420.20:FF:000001">
    <property type="entry name" value="Efflux RND transporter periplasmic adaptor subunit"/>
    <property type="match status" value="1"/>
</dbReference>
<feature type="domain" description="Multidrug resistance protein MdtA-like beta-barrel" evidence="9">
    <location>
        <begin position="214"/>
        <end position="297"/>
    </location>
</feature>
<dbReference type="NCBIfam" id="TIGR01730">
    <property type="entry name" value="RND_mfp"/>
    <property type="match status" value="1"/>
</dbReference>
<evidence type="ECO:0000313" key="12">
    <source>
        <dbReference type="Proteomes" id="UP000002417"/>
    </source>
</evidence>
<dbReference type="PhylomeDB" id="A7IFQ0"/>
<name>A7IFQ0_XANP2</name>
<dbReference type="PANTHER" id="PTHR30469">
    <property type="entry name" value="MULTIDRUG RESISTANCE PROTEIN MDTA"/>
    <property type="match status" value="1"/>
</dbReference>
<evidence type="ECO:0000259" key="8">
    <source>
        <dbReference type="Pfam" id="PF25917"/>
    </source>
</evidence>
<dbReference type="GO" id="GO:0015562">
    <property type="term" value="F:efflux transmembrane transporter activity"/>
    <property type="evidence" value="ECO:0007669"/>
    <property type="project" value="TreeGrafter"/>
</dbReference>
<protein>
    <submittedName>
        <fullName evidence="11">Efflux transporter, RND family, MFP subunit</fullName>
    </submittedName>
</protein>
<dbReference type="KEGG" id="xau:Xaut_1596"/>
<keyword evidence="5" id="KW-0472">Membrane</keyword>
<keyword evidence="4" id="KW-0997">Cell inner membrane</keyword>
<comment type="subcellular location">
    <subcellularLocation>
        <location evidence="1">Cell membrane</location>
    </subcellularLocation>
</comment>
<gene>
    <name evidence="11" type="ordered locus">Xaut_1596</name>
</gene>
<dbReference type="Gene3D" id="2.40.420.20">
    <property type="match status" value="1"/>
</dbReference>
<accession>A7IFQ0</accession>
<dbReference type="InterPro" id="IPR058625">
    <property type="entry name" value="MdtA-like_BSH"/>
</dbReference>
<dbReference type="Gene3D" id="2.40.50.100">
    <property type="match status" value="1"/>
</dbReference>
<dbReference type="InterPro" id="IPR058626">
    <property type="entry name" value="MdtA-like_b-barrel"/>
</dbReference>
<organism evidence="11 12">
    <name type="scientific">Xanthobacter autotrophicus (strain ATCC BAA-1158 / Py2)</name>
    <dbReference type="NCBI Taxonomy" id="78245"/>
    <lineage>
        <taxon>Bacteria</taxon>
        <taxon>Pseudomonadati</taxon>
        <taxon>Pseudomonadota</taxon>
        <taxon>Alphaproteobacteria</taxon>
        <taxon>Hyphomicrobiales</taxon>
        <taxon>Xanthobacteraceae</taxon>
        <taxon>Xanthobacter</taxon>
    </lineage>
</organism>
<evidence type="ECO:0000259" key="7">
    <source>
        <dbReference type="Pfam" id="PF25876"/>
    </source>
</evidence>
<evidence type="ECO:0000256" key="4">
    <source>
        <dbReference type="ARBA" id="ARBA00022519"/>
    </source>
</evidence>
<evidence type="ECO:0000256" key="6">
    <source>
        <dbReference type="SAM" id="MobiDB-lite"/>
    </source>
</evidence>
<dbReference type="HOGENOM" id="CLU_018816_2_0_5"/>
<comment type="similarity">
    <text evidence="2">Belongs to the membrane fusion protein (MFP) (TC 8.A.1) family.</text>
</comment>
<dbReference type="PANTHER" id="PTHR30469:SF12">
    <property type="entry name" value="MULTIDRUG RESISTANCE PROTEIN MDTA"/>
    <property type="match status" value="1"/>
</dbReference>
<dbReference type="GO" id="GO:1990281">
    <property type="term" value="C:efflux pump complex"/>
    <property type="evidence" value="ECO:0007669"/>
    <property type="project" value="TreeGrafter"/>
</dbReference>
<dbReference type="InterPro" id="IPR006143">
    <property type="entry name" value="RND_pump_MFP"/>
</dbReference>
<evidence type="ECO:0000259" key="9">
    <source>
        <dbReference type="Pfam" id="PF25944"/>
    </source>
</evidence>
<feature type="domain" description="Multidrug resistance protein MdtA-like barrel-sandwich hybrid" evidence="8">
    <location>
        <begin position="68"/>
        <end position="210"/>
    </location>
</feature>
<keyword evidence="12" id="KW-1185">Reference proteome</keyword>
<dbReference type="InterPro" id="IPR058637">
    <property type="entry name" value="YknX-like_C"/>
</dbReference>
<dbReference type="SUPFAM" id="SSF111369">
    <property type="entry name" value="HlyD-like secretion proteins"/>
    <property type="match status" value="1"/>
</dbReference>
<feature type="domain" description="Multidrug resistance protein MdtA-like alpha-helical hairpin" evidence="7">
    <location>
        <begin position="108"/>
        <end position="177"/>
    </location>
</feature>
<dbReference type="Pfam" id="PF25944">
    <property type="entry name" value="Beta-barrel_RND"/>
    <property type="match status" value="1"/>
</dbReference>
<dbReference type="Proteomes" id="UP000002417">
    <property type="component" value="Chromosome"/>
</dbReference>
<dbReference type="Gene3D" id="2.40.30.170">
    <property type="match status" value="1"/>
</dbReference>
<dbReference type="Gene3D" id="1.10.287.470">
    <property type="entry name" value="Helix hairpin bin"/>
    <property type="match status" value="1"/>
</dbReference>
<dbReference type="AlphaFoldDB" id="A7IFQ0"/>
<dbReference type="EMBL" id="CP000781">
    <property type="protein sequence ID" value="ABS66843.1"/>
    <property type="molecule type" value="Genomic_DNA"/>
</dbReference>
<evidence type="ECO:0000256" key="1">
    <source>
        <dbReference type="ARBA" id="ARBA00004236"/>
    </source>
</evidence>
<dbReference type="InterPro" id="IPR058624">
    <property type="entry name" value="MdtA-like_HH"/>
</dbReference>
<dbReference type="Pfam" id="PF25989">
    <property type="entry name" value="YknX_C"/>
    <property type="match status" value="1"/>
</dbReference>
<evidence type="ECO:0000256" key="2">
    <source>
        <dbReference type="ARBA" id="ARBA00009477"/>
    </source>
</evidence>
<proteinExistence type="inferred from homology"/>
<dbReference type="eggNOG" id="COG0845">
    <property type="taxonomic scope" value="Bacteria"/>
</dbReference>
<evidence type="ECO:0000313" key="11">
    <source>
        <dbReference type="EMBL" id="ABS66843.1"/>
    </source>
</evidence>
<evidence type="ECO:0000256" key="5">
    <source>
        <dbReference type="ARBA" id="ARBA00023136"/>
    </source>
</evidence>
<feature type="compositionally biased region" description="Polar residues" evidence="6">
    <location>
        <begin position="389"/>
        <end position="398"/>
    </location>
</feature>
<reference evidence="11 12" key="1">
    <citation type="submission" date="2007-07" db="EMBL/GenBank/DDBJ databases">
        <title>Complete sequence of chromosome of Xanthobacter autotrophicus Py2.</title>
        <authorList>
            <consortium name="US DOE Joint Genome Institute"/>
            <person name="Copeland A."/>
            <person name="Lucas S."/>
            <person name="Lapidus A."/>
            <person name="Barry K."/>
            <person name="Glavina del Rio T."/>
            <person name="Hammon N."/>
            <person name="Israni S."/>
            <person name="Dalin E."/>
            <person name="Tice H."/>
            <person name="Pitluck S."/>
            <person name="Sims D."/>
            <person name="Brettin T."/>
            <person name="Bruce D."/>
            <person name="Detter J.C."/>
            <person name="Han C."/>
            <person name="Tapia R."/>
            <person name="Brainard J."/>
            <person name="Schmutz J."/>
            <person name="Larimer F."/>
            <person name="Land M."/>
            <person name="Hauser L."/>
            <person name="Kyrpides N."/>
            <person name="Kim E."/>
            <person name="Ensigns S.A."/>
            <person name="Richardson P."/>
        </authorList>
    </citation>
    <scope>NUCLEOTIDE SEQUENCE [LARGE SCALE GENOMIC DNA]</scope>
    <source>
        <strain evidence="12">ATCC BAA-1158 / Py2</strain>
    </source>
</reference>
<keyword evidence="3" id="KW-1003">Cell membrane</keyword>
<evidence type="ECO:0000259" key="10">
    <source>
        <dbReference type="Pfam" id="PF25989"/>
    </source>
</evidence>
<dbReference type="Pfam" id="PF25876">
    <property type="entry name" value="HH_MFP_RND"/>
    <property type="match status" value="1"/>
</dbReference>